<evidence type="ECO:0000313" key="3">
    <source>
        <dbReference type="Proteomes" id="UP001595987"/>
    </source>
</evidence>
<keyword evidence="3" id="KW-1185">Reference proteome</keyword>
<dbReference type="InterPro" id="IPR009732">
    <property type="entry name" value="DUF1304"/>
</dbReference>
<proteinExistence type="predicted"/>
<name>A0ABV9JD54_9LACT</name>
<keyword evidence="1" id="KW-0472">Membrane</keyword>
<dbReference type="Proteomes" id="UP001595987">
    <property type="component" value="Unassembled WGS sequence"/>
</dbReference>
<sequence length="117" mass="12625">MLLIIFSLIIAVEHLLFGIVEMFGKAELQSKAFGFPVAELKNKNLRLALANQGIYNLSLGVLIALVALLDFPVIVTILLMGFVVVVGIYGGATVTRTIWLVQALPALIVAIVALFFV</sequence>
<feature type="transmembrane region" description="Helical" evidence="1">
    <location>
        <begin position="54"/>
        <end position="86"/>
    </location>
</feature>
<dbReference type="RefSeq" id="WP_213534637.1">
    <property type="nucleotide sequence ID" value="NZ_BOVQ01000003.1"/>
</dbReference>
<dbReference type="Pfam" id="PF06993">
    <property type="entry name" value="DUF1304"/>
    <property type="match status" value="1"/>
</dbReference>
<keyword evidence="1" id="KW-1133">Transmembrane helix</keyword>
<accession>A0ABV9JD54</accession>
<evidence type="ECO:0000256" key="1">
    <source>
        <dbReference type="SAM" id="Phobius"/>
    </source>
</evidence>
<comment type="caution">
    <text evidence="2">The sequence shown here is derived from an EMBL/GenBank/DDBJ whole genome shotgun (WGS) entry which is preliminary data.</text>
</comment>
<protein>
    <submittedName>
        <fullName evidence="2">DUF1304 domain-containing protein</fullName>
    </submittedName>
</protein>
<dbReference type="PANTHER" id="PTHR38446">
    <property type="entry name" value="BLL0914 PROTEIN"/>
    <property type="match status" value="1"/>
</dbReference>
<evidence type="ECO:0000313" key="2">
    <source>
        <dbReference type="EMBL" id="MFC4651319.1"/>
    </source>
</evidence>
<feature type="transmembrane region" description="Helical" evidence="1">
    <location>
        <begin position="98"/>
        <end position="116"/>
    </location>
</feature>
<dbReference type="PANTHER" id="PTHR38446:SF1">
    <property type="entry name" value="BLL0914 PROTEIN"/>
    <property type="match status" value="1"/>
</dbReference>
<reference evidence="3" key="1">
    <citation type="journal article" date="2019" name="Int. J. Syst. Evol. Microbiol.">
        <title>The Global Catalogue of Microorganisms (GCM) 10K type strain sequencing project: providing services to taxonomists for standard genome sequencing and annotation.</title>
        <authorList>
            <consortium name="The Broad Institute Genomics Platform"/>
            <consortium name="The Broad Institute Genome Sequencing Center for Infectious Disease"/>
            <person name="Wu L."/>
            <person name="Ma J."/>
        </authorList>
    </citation>
    <scope>NUCLEOTIDE SEQUENCE [LARGE SCALE GENOMIC DNA]</scope>
    <source>
        <strain evidence="3">CCUG 63287</strain>
    </source>
</reference>
<organism evidence="2 3">
    <name type="scientific">Lactococcus nasutitermitis</name>
    <dbReference type="NCBI Taxonomy" id="1652957"/>
    <lineage>
        <taxon>Bacteria</taxon>
        <taxon>Bacillati</taxon>
        <taxon>Bacillota</taxon>
        <taxon>Bacilli</taxon>
        <taxon>Lactobacillales</taxon>
        <taxon>Streptococcaceae</taxon>
        <taxon>Lactococcus</taxon>
    </lineage>
</organism>
<gene>
    <name evidence="2" type="ORF">ACFO26_00150</name>
</gene>
<keyword evidence="1" id="KW-0812">Transmembrane</keyword>
<dbReference type="EMBL" id="JBHSGD010000001">
    <property type="protein sequence ID" value="MFC4651319.1"/>
    <property type="molecule type" value="Genomic_DNA"/>
</dbReference>